<dbReference type="InterPro" id="IPR026272">
    <property type="entry name" value="SdpI"/>
</dbReference>
<keyword evidence="4" id="KW-1185">Reference proteome</keyword>
<evidence type="ECO:0000313" key="4">
    <source>
        <dbReference type="Proteomes" id="UP001057520"/>
    </source>
</evidence>
<dbReference type="PIRSF" id="PIRSF038959">
    <property type="entry name" value="SdpI"/>
    <property type="match status" value="1"/>
</dbReference>
<feature type="transmembrane region" description="Helical" evidence="1">
    <location>
        <begin position="163"/>
        <end position="182"/>
    </location>
</feature>
<feature type="domain" description="DUF1648" evidence="2">
    <location>
        <begin position="34"/>
        <end position="61"/>
    </location>
</feature>
<evidence type="ECO:0000259" key="2">
    <source>
        <dbReference type="Pfam" id="PF07853"/>
    </source>
</evidence>
<dbReference type="Pfam" id="PF07853">
    <property type="entry name" value="DUF1648"/>
    <property type="match status" value="1"/>
</dbReference>
<evidence type="ECO:0000256" key="1">
    <source>
        <dbReference type="SAM" id="Phobius"/>
    </source>
</evidence>
<reference evidence="3 4" key="1">
    <citation type="submission" date="2022-04" db="EMBL/GenBank/DDBJ databases">
        <title>Genome sequence of soybean root-associated Caulobacter segnis RL271.</title>
        <authorList>
            <person name="Longley R."/>
            <person name="Bonito G."/>
            <person name="Trigodet F."/>
            <person name="Crosson S."/>
            <person name="Fiebig A."/>
        </authorList>
    </citation>
    <scope>NUCLEOTIDE SEQUENCE [LARGE SCALE GENOMIC DNA]</scope>
    <source>
        <strain evidence="3 4">RL271</strain>
    </source>
</reference>
<feature type="transmembrane region" description="Helical" evidence="1">
    <location>
        <begin position="120"/>
        <end position="142"/>
    </location>
</feature>
<dbReference type="PANTHER" id="PTHR37810:SF5">
    <property type="entry name" value="IMMUNITY PROTEIN SDPI"/>
    <property type="match status" value="1"/>
</dbReference>
<dbReference type="Proteomes" id="UP001057520">
    <property type="component" value="Chromosome"/>
</dbReference>
<dbReference type="PANTHER" id="PTHR37810">
    <property type="entry name" value="IMMUNITY PROTEIN SDPI"/>
    <property type="match status" value="1"/>
</dbReference>
<feature type="transmembrane region" description="Helical" evidence="1">
    <location>
        <begin position="87"/>
        <end position="108"/>
    </location>
</feature>
<sequence>MNNEVTRVDAASAMLALGQFGLAGAIALFGPTHPLPMHFNATGQVDRWGDRLEMAFMVLILAVISTMIAVARWRATRTVQGRPGQGPALFVAQLVLVLIALLNASLTWSLFDQPGPRFDMAMVSAIVGVVGAVLGKTSPNALVGVRTPWTFGSRLAWDKANRLAGRLFFWGGLAGMLAAPFAPQPEGFRAVVFGVLAIAAIAVFESWRVWRTDPNRPKGWR</sequence>
<dbReference type="InterPro" id="IPR025962">
    <property type="entry name" value="SdpI/YhfL"/>
</dbReference>
<dbReference type="Pfam" id="PF13630">
    <property type="entry name" value="SdpI"/>
    <property type="match status" value="1"/>
</dbReference>
<protein>
    <submittedName>
        <fullName evidence="3">SdpI family protein</fullName>
    </submittedName>
</protein>
<accession>A0ABY4ZQQ7</accession>
<keyword evidence="1" id="KW-0812">Transmembrane</keyword>
<organism evidence="3 4">
    <name type="scientific">Caulobacter segnis</name>
    <dbReference type="NCBI Taxonomy" id="88688"/>
    <lineage>
        <taxon>Bacteria</taxon>
        <taxon>Pseudomonadati</taxon>
        <taxon>Pseudomonadota</taxon>
        <taxon>Alphaproteobacteria</taxon>
        <taxon>Caulobacterales</taxon>
        <taxon>Caulobacteraceae</taxon>
        <taxon>Caulobacter</taxon>
    </lineage>
</organism>
<dbReference type="InterPro" id="IPR012867">
    <property type="entry name" value="DUF1648"/>
</dbReference>
<evidence type="ECO:0000313" key="3">
    <source>
        <dbReference type="EMBL" id="USQ95058.1"/>
    </source>
</evidence>
<keyword evidence="1" id="KW-1133">Transmembrane helix</keyword>
<keyword evidence="1" id="KW-0472">Membrane</keyword>
<proteinExistence type="predicted"/>
<dbReference type="EMBL" id="CP096040">
    <property type="protein sequence ID" value="USQ95058.1"/>
    <property type="molecule type" value="Genomic_DNA"/>
</dbReference>
<feature type="transmembrane region" description="Helical" evidence="1">
    <location>
        <begin position="188"/>
        <end position="210"/>
    </location>
</feature>
<feature type="transmembrane region" description="Helical" evidence="1">
    <location>
        <begin position="54"/>
        <end position="75"/>
    </location>
</feature>
<name>A0ABY4ZQQ7_9CAUL</name>
<gene>
    <name evidence="3" type="ORF">MZV50_21230</name>
</gene>
<feature type="transmembrane region" description="Helical" evidence="1">
    <location>
        <begin position="12"/>
        <end position="30"/>
    </location>
</feature>